<evidence type="ECO:0000313" key="1">
    <source>
        <dbReference type="EMBL" id="MBC8627831.1"/>
    </source>
</evidence>
<sequence>MNANVKIENSQYGKTLSIYVDSKNKVNQLMIKLADAGFVVDYEPRYEMQNYEGCFLYEDGNSIKVCYKL</sequence>
<gene>
    <name evidence="1" type="ORF">H8712_04230</name>
</gene>
<reference evidence="1 2" key="1">
    <citation type="submission" date="2020-08" db="EMBL/GenBank/DDBJ databases">
        <title>Genome public.</title>
        <authorList>
            <person name="Liu C."/>
            <person name="Sun Q."/>
        </authorList>
    </citation>
    <scope>NUCLEOTIDE SEQUENCE [LARGE SCALE GENOMIC DNA]</scope>
    <source>
        <strain evidence="1 2">3_YM_SP_D4_24.mj</strain>
    </source>
</reference>
<evidence type="ECO:0000313" key="2">
    <source>
        <dbReference type="Proteomes" id="UP000661649"/>
    </source>
</evidence>
<comment type="caution">
    <text evidence="1">The sequence shown here is derived from an EMBL/GenBank/DDBJ whole genome shotgun (WGS) entry which is preliminary data.</text>
</comment>
<protein>
    <submittedName>
        <fullName evidence="1">Uncharacterized protein</fullName>
    </submittedName>
</protein>
<dbReference type="Proteomes" id="UP000661649">
    <property type="component" value="Unassembled WGS sequence"/>
</dbReference>
<proteinExistence type="predicted"/>
<organism evidence="1 2">
    <name type="scientific">Blautia stercoris</name>
    <dbReference type="NCBI Taxonomy" id="871664"/>
    <lineage>
        <taxon>Bacteria</taxon>
        <taxon>Bacillati</taxon>
        <taxon>Bacillota</taxon>
        <taxon>Clostridia</taxon>
        <taxon>Lachnospirales</taxon>
        <taxon>Lachnospiraceae</taxon>
        <taxon>Blautia</taxon>
    </lineage>
</organism>
<keyword evidence="2" id="KW-1185">Reference proteome</keyword>
<accession>A0ABR7P8X4</accession>
<name>A0ABR7P8X4_9FIRM</name>
<dbReference type="EMBL" id="JACRTP010000001">
    <property type="protein sequence ID" value="MBC8627831.1"/>
    <property type="molecule type" value="Genomic_DNA"/>
</dbReference>